<organism evidence="2 3">
    <name type="scientific">Streptococcus vestibularis F0396</name>
    <dbReference type="NCBI Taxonomy" id="904306"/>
    <lineage>
        <taxon>Bacteria</taxon>
        <taxon>Bacillati</taxon>
        <taxon>Bacillota</taxon>
        <taxon>Bacilli</taxon>
        <taxon>Lactobacillales</taxon>
        <taxon>Streptococcaceae</taxon>
        <taxon>Streptococcus</taxon>
    </lineage>
</organism>
<accession>E3CQH3</accession>
<evidence type="ECO:0000313" key="2">
    <source>
        <dbReference type="EMBL" id="EFQ58933.1"/>
    </source>
</evidence>
<dbReference type="Gene3D" id="3.40.50.620">
    <property type="entry name" value="HUPs"/>
    <property type="match status" value="1"/>
</dbReference>
<dbReference type="eggNOG" id="COG0367">
    <property type="taxonomic scope" value="Bacteria"/>
</dbReference>
<dbReference type="EMBL" id="AEKO01000007">
    <property type="protein sequence ID" value="EFQ58933.1"/>
    <property type="molecule type" value="Genomic_DNA"/>
</dbReference>
<dbReference type="GO" id="GO:0006529">
    <property type="term" value="P:asparagine biosynthetic process"/>
    <property type="evidence" value="ECO:0007669"/>
    <property type="project" value="InterPro"/>
</dbReference>
<evidence type="ECO:0000259" key="1">
    <source>
        <dbReference type="Pfam" id="PF00733"/>
    </source>
</evidence>
<dbReference type="Proteomes" id="UP000004896">
    <property type="component" value="Unassembled WGS sequence"/>
</dbReference>
<proteinExistence type="predicted"/>
<comment type="caution">
    <text evidence="2">The sequence shown here is derived from an EMBL/GenBank/DDBJ whole genome shotgun (WGS) entry which is preliminary data.</text>
</comment>
<gene>
    <name evidence="2" type="ORF">HMPREF9192_1429</name>
</gene>
<dbReference type="InterPro" id="IPR014729">
    <property type="entry name" value="Rossmann-like_a/b/a_fold"/>
</dbReference>
<dbReference type="Pfam" id="PF00733">
    <property type="entry name" value="Asn_synthase"/>
    <property type="match status" value="1"/>
</dbReference>
<dbReference type="InterPro" id="IPR001962">
    <property type="entry name" value="Asn_synthase"/>
</dbReference>
<dbReference type="GO" id="GO:0004066">
    <property type="term" value="F:asparagine synthase (glutamine-hydrolyzing) activity"/>
    <property type="evidence" value="ECO:0007669"/>
    <property type="project" value="InterPro"/>
</dbReference>
<sequence>MSSDVSGGVDSATIAFTLNKMIPDFSILHAESSATANSDTKWATFIAKNLGRELKKFDSIEITEKRFAIEEGYINGIIPSFPLLWADSEGYLKSVITYQEGKKHPTHFLGIGGDELFTPMPSNPWSIVRQENLGGLLYALKYSLIMRRPFFSCLLDLLDNRGYLETMTKK</sequence>
<dbReference type="SUPFAM" id="SSF52402">
    <property type="entry name" value="Adenine nucleotide alpha hydrolases-like"/>
    <property type="match status" value="1"/>
</dbReference>
<name>E3CQH3_STRVE</name>
<dbReference type="AlphaFoldDB" id="E3CQH3"/>
<feature type="domain" description="Asparagine synthetase" evidence="1">
    <location>
        <begin position="3"/>
        <end position="122"/>
    </location>
</feature>
<reference evidence="2 3" key="1">
    <citation type="submission" date="2010-10" db="EMBL/GenBank/DDBJ databases">
        <authorList>
            <person name="Durkin A.S."/>
            <person name="Madupu R."/>
            <person name="Torralba M."/>
            <person name="Gillis M."/>
            <person name="Methe B."/>
            <person name="Sutton G."/>
            <person name="Nelson K.E."/>
        </authorList>
    </citation>
    <scope>NUCLEOTIDE SEQUENCE [LARGE SCALE GENOMIC DNA]</scope>
    <source>
        <strain evidence="2 3">F0396</strain>
    </source>
</reference>
<protein>
    <recommendedName>
        <fullName evidence="1">Asparagine synthetase domain-containing protein</fullName>
    </recommendedName>
</protein>
<evidence type="ECO:0000313" key="3">
    <source>
        <dbReference type="Proteomes" id="UP000004896"/>
    </source>
</evidence>